<dbReference type="AlphaFoldDB" id="A0A5C2RW86"/>
<dbReference type="Proteomes" id="UP000313359">
    <property type="component" value="Unassembled WGS sequence"/>
</dbReference>
<name>A0A5C2RW86_9APHY</name>
<accession>A0A5C2RW86</accession>
<evidence type="ECO:0000313" key="1">
    <source>
        <dbReference type="EMBL" id="RPD55389.1"/>
    </source>
</evidence>
<reference evidence="1" key="1">
    <citation type="journal article" date="2018" name="Genome Biol. Evol.">
        <title>Genomics and development of Lentinus tigrinus, a white-rot wood-decaying mushroom with dimorphic fruiting bodies.</title>
        <authorList>
            <person name="Wu B."/>
            <person name="Xu Z."/>
            <person name="Knudson A."/>
            <person name="Carlson A."/>
            <person name="Chen N."/>
            <person name="Kovaka S."/>
            <person name="LaButti K."/>
            <person name="Lipzen A."/>
            <person name="Pennachio C."/>
            <person name="Riley R."/>
            <person name="Schakwitz W."/>
            <person name="Umezawa K."/>
            <person name="Ohm R.A."/>
            <person name="Grigoriev I.V."/>
            <person name="Nagy L.G."/>
            <person name="Gibbons J."/>
            <person name="Hibbett D."/>
        </authorList>
    </citation>
    <scope>NUCLEOTIDE SEQUENCE [LARGE SCALE GENOMIC DNA]</scope>
    <source>
        <strain evidence="1">ALCF2SS1-6</strain>
    </source>
</reference>
<proteinExistence type="predicted"/>
<organism evidence="1 2">
    <name type="scientific">Lentinus tigrinus ALCF2SS1-6</name>
    <dbReference type="NCBI Taxonomy" id="1328759"/>
    <lineage>
        <taxon>Eukaryota</taxon>
        <taxon>Fungi</taxon>
        <taxon>Dikarya</taxon>
        <taxon>Basidiomycota</taxon>
        <taxon>Agaricomycotina</taxon>
        <taxon>Agaricomycetes</taxon>
        <taxon>Polyporales</taxon>
        <taxon>Polyporaceae</taxon>
        <taxon>Lentinus</taxon>
    </lineage>
</organism>
<keyword evidence="2" id="KW-1185">Reference proteome</keyword>
<evidence type="ECO:0000313" key="2">
    <source>
        <dbReference type="Proteomes" id="UP000313359"/>
    </source>
</evidence>
<protein>
    <recommendedName>
        <fullName evidence="3">Arrestin-like N-terminal domain-containing protein</fullName>
    </recommendedName>
</protein>
<dbReference type="OrthoDB" id="2742096at2759"/>
<sequence>MLVNTSRVLWTHGTEYPPPGSDILRLFFRFKLPDNLPPSMHYAGHLKSASVVYSLETVGCDPAGGQLRRTLSYFPWKKLYSEKKVRKGFWRHGYSGTVRVEISLPDAPALPLFAKIPYIIDVITTTAPLTRGQANAHPAHKAIFPPPPTTSSELTFNLIRRTVLLAKGRYDSGDIEAAWFLGFARRTADLETDLLEKEWVTVDDAPRSGAEERGMWVKWARF</sequence>
<gene>
    <name evidence="1" type="ORF">L227DRAFT_309916</name>
</gene>
<evidence type="ECO:0008006" key="3">
    <source>
        <dbReference type="Google" id="ProtNLM"/>
    </source>
</evidence>
<dbReference type="EMBL" id="ML122296">
    <property type="protein sequence ID" value="RPD55389.1"/>
    <property type="molecule type" value="Genomic_DNA"/>
</dbReference>
<dbReference type="STRING" id="1328759.A0A5C2RW86"/>